<gene>
    <name evidence="2" type="ORF">NCTC1934_05745</name>
</gene>
<keyword evidence="3" id="KW-1185">Reference proteome</keyword>
<dbReference type="STRING" id="1406858.GCA_000710895_00802"/>
<evidence type="ECO:0000313" key="2">
    <source>
        <dbReference type="EMBL" id="SUD48410.1"/>
    </source>
</evidence>
<feature type="chain" id="PRO_5039420128" evidence="1">
    <location>
        <begin position="22"/>
        <end position="105"/>
    </location>
</feature>
<keyword evidence="1" id="KW-0732">Signal</keyword>
<dbReference type="Proteomes" id="UP000255467">
    <property type="component" value="Unassembled WGS sequence"/>
</dbReference>
<protein>
    <submittedName>
        <fullName evidence="2">Uncharacterized protein</fullName>
    </submittedName>
</protein>
<organism evidence="2 3">
    <name type="scientific">Nocardia otitidiscaviarum</name>
    <dbReference type="NCBI Taxonomy" id="1823"/>
    <lineage>
        <taxon>Bacteria</taxon>
        <taxon>Bacillati</taxon>
        <taxon>Actinomycetota</taxon>
        <taxon>Actinomycetes</taxon>
        <taxon>Mycobacteriales</taxon>
        <taxon>Nocardiaceae</taxon>
        <taxon>Nocardia</taxon>
    </lineage>
</organism>
<proteinExistence type="predicted"/>
<dbReference type="RefSeq" id="WP_039818646.1">
    <property type="nucleotide sequence ID" value="NZ_UGRY01000004.1"/>
</dbReference>
<name>A0A379JIZ2_9NOCA</name>
<reference evidence="2 3" key="1">
    <citation type="submission" date="2018-06" db="EMBL/GenBank/DDBJ databases">
        <authorList>
            <consortium name="Pathogen Informatics"/>
            <person name="Doyle S."/>
        </authorList>
    </citation>
    <scope>NUCLEOTIDE SEQUENCE [LARGE SCALE GENOMIC DNA]</scope>
    <source>
        <strain evidence="2 3">NCTC1934</strain>
    </source>
</reference>
<dbReference type="OrthoDB" id="4571803at2"/>
<dbReference type="EMBL" id="UGRY01000004">
    <property type="protein sequence ID" value="SUD48410.1"/>
    <property type="molecule type" value="Genomic_DNA"/>
</dbReference>
<feature type="signal peptide" evidence="1">
    <location>
        <begin position="1"/>
        <end position="21"/>
    </location>
</feature>
<evidence type="ECO:0000256" key="1">
    <source>
        <dbReference type="SAM" id="SignalP"/>
    </source>
</evidence>
<dbReference type="AlphaFoldDB" id="A0A379JIZ2"/>
<accession>A0A379JIZ2</accession>
<evidence type="ECO:0000313" key="3">
    <source>
        <dbReference type="Proteomes" id="UP000255467"/>
    </source>
</evidence>
<sequence>MRTPLHLAFASIAAITLVATAAHSSAEPAPAPIPAVTVADGTGTGSSALDSGSAAADSLALFAQQGNVIGILALLVAAPLHIMTGTICDMATMSALPSPCAPRVY</sequence>